<reference evidence="1 2" key="1">
    <citation type="submission" date="2007-01" db="EMBL/GenBank/DDBJ databases">
        <authorList>
            <person name="Haygood M."/>
            <person name="Podell S."/>
            <person name="Anderson C."/>
            <person name="Hopkinson B."/>
            <person name="Roe K."/>
            <person name="Barbeau K."/>
            <person name="Gaasterland T."/>
            <person name="Ferriera S."/>
            <person name="Johnson J."/>
            <person name="Kravitz S."/>
            <person name="Beeson K."/>
            <person name="Sutton G."/>
            <person name="Rogers Y.-H."/>
            <person name="Friedman R."/>
            <person name="Frazier M."/>
            <person name="Venter J.C."/>
        </authorList>
    </citation>
    <scope>NUCLEOTIDE SEQUENCE [LARGE SCALE GENOMIC DNA]</scope>
    <source>
        <strain evidence="1 2">ATCC 23134</strain>
    </source>
</reference>
<dbReference type="AlphaFoldDB" id="A1ZZN1"/>
<comment type="caution">
    <text evidence="1">The sequence shown here is derived from an EMBL/GenBank/DDBJ whole genome shotgun (WGS) entry which is preliminary data.</text>
</comment>
<gene>
    <name evidence="1" type="ORF">M23134_00954</name>
</gene>
<sequence>MLVSHPREERDNHHINKTTLDRFIIFHNAPTALAKTGQPKF</sequence>
<organism evidence="1 2">
    <name type="scientific">Microscilla marina ATCC 23134</name>
    <dbReference type="NCBI Taxonomy" id="313606"/>
    <lineage>
        <taxon>Bacteria</taxon>
        <taxon>Pseudomonadati</taxon>
        <taxon>Bacteroidota</taxon>
        <taxon>Cytophagia</taxon>
        <taxon>Cytophagales</taxon>
        <taxon>Microscillaceae</taxon>
        <taxon>Microscilla</taxon>
    </lineage>
</organism>
<protein>
    <submittedName>
        <fullName evidence="1">Uncharacterized protein</fullName>
    </submittedName>
</protein>
<keyword evidence="2" id="KW-1185">Reference proteome</keyword>
<proteinExistence type="predicted"/>
<evidence type="ECO:0000313" key="1">
    <source>
        <dbReference type="EMBL" id="EAY24139.1"/>
    </source>
</evidence>
<accession>A1ZZN1</accession>
<name>A1ZZN1_MICM2</name>
<dbReference type="EMBL" id="AAWS01000080">
    <property type="protein sequence ID" value="EAY24139.1"/>
    <property type="molecule type" value="Genomic_DNA"/>
</dbReference>
<evidence type="ECO:0000313" key="2">
    <source>
        <dbReference type="Proteomes" id="UP000004095"/>
    </source>
</evidence>
<dbReference type="Proteomes" id="UP000004095">
    <property type="component" value="Unassembled WGS sequence"/>
</dbReference>